<evidence type="ECO:0000313" key="3">
    <source>
        <dbReference type="Proteomes" id="UP000724874"/>
    </source>
</evidence>
<gene>
    <name evidence="2" type="ORF">CPB84DRAFT_1825260</name>
</gene>
<dbReference type="Proteomes" id="UP000724874">
    <property type="component" value="Unassembled WGS sequence"/>
</dbReference>
<proteinExistence type="predicted"/>
<keyword evidence="1" id="KW-0732">Signal</keyword>
<evidence type="ECO:0000313" key="2">
    <source>
        <dbReference type="EMBL" id="KAF8899790.1"/>
    </source>
</evidence>
<dbReference type="AlphaFoldDB" id="A0A9P5NNX9"/>
<comment type="caution">
    <text evidence="2">The sequence shown here is derived from an EMBL/GenBank/DDBJ whole genome shotgun (WGS) entry which is preliminary data.</text>
</comment>
<organism evidence="2 3">
    <name type="scientific">Gymnopilus junonius</name>
    <name type="common">Spectacular rustgill mushroom</name>
    <name type="synonym">Gymnopilus spectabilis subsp. junonius</name>
    <dbReference type="NCBI Taxonomy" id="109634"/>
    <lineage>
        <taxon>Eukaryota</taxon>
        <taxon>Fungi</taxon>
        <taxon>Dikarya</taxon>
        <taxon>Basidiomycota</taxon>
        <taxon>Agaricomycotina</taxon>
        <taxon>Agaricomycetes</taxon>
        <taxon>Agaricomycetidae</taxon>
        <taxon>Agaricales</taxon>
        <taxon>Agaricineae</taxon>
        <taxon>Hymenogastraceae</taxon>
        <taxon>Gymnopilus</taxon>
    </lineage>
</organism>
<evidence type="ECO:0000256" key="1">
    <source>
        <dbReference type="SAM" id="SignalP"/>
    </source>
</evidence>
<feature type="chain" id="PRO_5040143994" evidence="1">
    <location>
        <begin position="20"/>
        <end position="159"/>
    </location>
</feature>
<dbReference type="OrthoDB" id="10538961at2759"/>
<keyword evidence="3" id="KW-1185">Reference proteome</keyword>
<sequence>MKSLFWILSCCFVFSFVLAAPVRDVIEPALPNTTRSINTTHFSERDPLVPLKVRAQHIVLKSRRQLEFFGRWLWGLAFSVILPPRDDVYLLRALEDPIFITAYERPSTLAALRMDTREDLGSSSVHGSTNQIVRDILELALGNSEYHSSNSPTDDTVYL</sequence>
<name>A0A9P5NNX9_GYMJU</name>
<protein>
    <submittedName>
        <fullName evidence="2">Uncharacterized protein</fullName>
    </submittedName>
</protein>
<feature type="signal peptide" evidence="1">
    <location>
        <begin position="1"/>
        <end position="19"/>
    </location>
</feature>
<reference evidence="2" key="1">
    <citation type="submission" date="2020-11" db="EMBL/GenBank/DDBJ databases">
        <authorList>
            <consortium name="DOE Joint Genome Institute"/>
            <person name="Ahrendt S."/>
            <person name="Riley R."/>
            <person name="Andreopoulos W."/>
            <person name="LaButti K."/>
            <person name="Pangilinan J."/>
            <person name="Ruiz-duenas F.J."/>
            <person name="Barrasa J.M."/>
            <person name="Sanchez-Garcia M."/>
            <person name="Camarero S."/>
            <person name="Miyauchi S."/>
            <person name="Serrano A."/>
            <person name="Linde D."/>
            <person name="Babiker R."/>
            <person name="Drula E."/>
            <person name="Ayuso-Fernandez I."/>
            <person name="Pacheco R."/>
            <person name="Padilla G."/>
            <person name="Ferreira P."/>
            <person name="Barriuso J."/>
            <person name="Kellner H."/>
            <person name="Castanera R."/>
            <person name="Alfaro M."/>
            <person name="Ramirez L."/>
            <person name="Pisabarro A.G."/>
            <person name="Kuo A."/>
            <person name="Tritt A."/>
            <person name="Lipzen A."/>
            <person name="He G."/>
            <person name="Yan M."/>
            <person name="Ng V."/>
            <person name="Cullen D."/>
            <person name="Martin F."/>
            <person name="Rosso M.-N."/>
            <person name="Henrissat B."/>
            <person name="Hibbett D."/>
            <person name="Martinez A.T."/>
            <person name="Grigoriev I.V."/>
        </authorList>
    </citation>
    <scope>NUCLEOTIDE SEQUENCE</scope>
    <source>
        <strain evidence="2">AH 44721</strain>
    </source>
</reference>
<accession>A0A9P5NNX9</accession>
<dbReference type="EMBL" id="JADNYJ010000051">
    <property type="protein sequence ID" value="KAF8899790.1"/>
    <property type="molecule type" value="Genomic_DNA"/>
</dbReference>